<sequence>MEGKGRGVVATRDFKPGEVVMATPPLALVTSEVRQRPDGELVVDSILDRRLYGSKWFSVLYDGSARSCKAALSYAPEEAATDSEDGRPAAPPEPLLASTSAPAKAAPAAAAAAAPKKKGFLASRGAAGRKAGGKGAAAAGSAEAGAAAGAAEGGELPVPDRREQTRLAKVVKFNCFGDDAEDLAGCAARGEEPRGHIGLWPEFAMLNHSCCPNTVNYVVCGSMVVRAVAPIQRGEEVTICYLGRPQLLPYNKRIAILADDYGFECSCARCEAEQAHVDKLDDAFLEFHEELDERLGPAFMEARAMGDNEAVEEVAEAVAAGLRKLYNLFRKTLIAPDVRQYYIASMYDAYDLAFSCAAALGRGEDGSALQACLKSMEVVSAGSDLHALLAVRHHDHVLATHGPDSPLTALARSALRRAHVARYGAVSEQVLERLVELNRKLHLQEADVADASAAPAAGGAAAAGAEGADAGPGGASA</sequence>
<dbReference type="AlphaFoldDB" id="A0A835WA59"/>
<dbReference type="EMBL" id="JAEHOC010000003">
    <property type="protein sequence ID" value="KAG2443605.1"/>
    <property type="molecule type" value="Genomic_DNA"/>
</dbReference>
<dbReference type="PROSITE" id="PS50280">
    <property type="entry name" value="SET"/>
    <property type="match status" value="1"/>
</dbReference>
<evidence type="ECO:0000256" key="2">
    <source>
        <dbReference type="SAM" id="MobiDB-lite"/>
    </source>
</evidence>
<feature type="domain" description="SET" evidence="3">
    <location>
        <begin position="1"/>
        <end position="242"/>
    </location>
</feature>
<keyword evidence="5" id="KW-1185">Reference proteome</keyword>
<comment type="caution">
    <text evidence="4">The sequence shown here is derived from an EMBL/GenBank/DDBJ whole genome shotgun (WGS) entry which is preliminary data.</text>
</comment>
<dbReference type="CDD" id="cd20071">
    <property type="entry name" value="SET_SMYD"/>
    <property type="match status" value="1"/>
</dbReference>
<evidence type="ECO:0000256" key="1">
    <source>
        <dbReference type="SAM" id="Coils"/>
    </source>
</evidence>
<dbReference type="PANTHER" id="PTHR47643">
    <property type="entry name" value="TPR DOMAIN PROTEIN (AFU_ORTHOLOGUE AFUA_5G12710)"/>
    <property type="match status" value="1"/>
</dbReference>
<organism evidence="4 5">
    <name type="scientific">Chlamydomonas incerta</name>
    <dbReference type="NCBI Taxonomy" id="51695"/>
    <lineage>
        <taxon>Eukaryota</taxon>
        <taxon>Viridiplantae</taxon>
        <taxon>Chlorophyta</taxon>
        <taxon>core chlorophytes</taxon>
        <taxon>Chlorophyceae</taxon>
        <taxon>CS clade</taxon>
        <taxon>Chlamydomonadales</taxon>
        <taxon>Chlamydomonadaceae</taxon>
        <taxon>Chlamydomonas</taxon>
    </lineage>
</organism>
<dbReference type="PANTHER" id="PTHR47643:SF2">
    <property type="entry name" value="TPR DOMAIN PROTEIN (AFU_ORTHOLOGUE AFUA_5G12710)"/>
    <property type="match status" value="1"/>
</dbReference>
<evidence type="ECO:0000313" key="5">
    <source>
        <dbReference type="Proteomes" id="UP000650467"/>
    </source>
</evidence>
<protein>
    <recommendedName>
        <fullName evidence="3">SET domain-containing protein</fullName>
    </recommendedName>
</protein>
<dbReference type="InterPro" id="IPR001214">
    <property type="entry name" value="SET_dom"/>
</dbReference>
<evidence type="ECO:0000259" key="3">
    <source>
        <dbReference type="PROSITE" id="PS50280"/>
    </source>
</evidence>
<dbReference type="SUPFAM" id="SSF82199">
    <property type="entry name" value="SET domain"/>
    <property type="match status" value="1"/>
</dbReference>
<dbReference type="Pfam" id="PF00856">
    <property type="entry name" value="SET"/>
    <property type="match status" value="1"/>
</dbReference>
<dbReference type="Gene3D" id="2.170.270.10">
    <property type="entry name" value="SET domain"/>
    <property type="match status" value="1"/>
</dbReference>
<dbReference type="InterPro" id="IPR046341">
    <property type="entry name" value="SET_dom_sf"/>
</dbReference>
<feature type="coiled-coil region" evidence="1">
    <location>
        <begin position="427"/>
        <end position="454"/>
    </location>
</feature>
<gene>
    <name evidence="4" type="ORF">HXX76_001956</name>
</gene>
<feature type="region of interest" description="Disordered" evidence="2">
    <location>
        <begin position="78"/>
        <end position="102"/>
    </location>
</feature>
<reference evidence="4" key="1">
    <citation type="journal article" date="2020" name="bioRxiv">
        <title>Comparative genomics of Chlamydomonas.</title>
        <authorList>
            <person name="Craig R.J."/>
            <person name="Hasan A.R."/>
            <person name="Ness R.W."/>
            <person name="Keightley P.D."/>
        </authorList>
    </citation>
    <scope>NUCLEOTIDE SEQUENCE</scope>
    <source>
        <strain evidence="4">SAG 7.73</strain>
    </source>
</reference>
<accession>A0A835WA59</accession>
<dbReference type="InterPro" id="IPR053209">
    <property type="entry name" value="Gramillin-biosynth_MTr"/>
</dbReference>
<evidence type="ECO:0000313" key="4">
    <source>
        <dbReference type="EMBL" id="KAG2443605.1"/>
    </source>
</evidence>
<proteinExistence type="predicted"/>
<dbReference type="OrthoDB" id="533036at2759"/>
<dbReference type="Proteomes" id="UP000650467">
    <property type="component" value="Unassembled WGS sequence"/>
</dbReference>
<name>A0A835WA59_CHLIN</name>
<keyword evidence="1" id="KW-0175">Coiled coil</keyword>
<dbReference type="SMART" id="SM00317">
    <property type="entry name" value="SET"/>
    <property type="match status" value="1"/>
</dbReference>